<proteinExistence type="predicted"/>
<sequence>MTFEEMRDAARKAGAGGLQKELRKVLIGTAMNAERQGKLNATTRMNVITGNLRRSIAGSVHDSSGGGLEIRLGAQGVVYARAQEMGYKGIRPKWYLRDGLSTAAQGLEQRLAAALERVL</sequence>
<reference evidence="1" key="2">
    <citation type="submission" date="2015-03" db="EMBL/GenBank/DDBJ databases">
        <authorList>
            <person name="Chow C.-E.T."/>
            <person name="Winget D.M."/>
            <person name="White R.A.III."/>
            <person name="Hallam S.J."/>
            <person name="Suttle C.A."/>
        </authorList>
    </citation>
    <scope>NUCLEOTIDE SEQUENCE</scope>
    <source>
        <strain evidence="1">H4084949</strain>
    </source>
</reference>
<accession>A0A0F7L7B2</accession>
<evidence type="ECO:0000313" key="1">
    <source>
        <dbReference type="EMBL" id="AKH47327.1"/>
    </source>
</evidence>
<name>A0A0F7L7B2_9VIRU</name>
<dbReference type="EMBL" id="KR029591">
    <property type="protein sequence ID" value="AKH47327.1"/>
    <property type="molecule type" value="Genomic_DNA"/>
</dbReference>
<protein>
    <submittedName>
        <fullName evidence="1">Uncharacterized protein</fullName>
    </submittedName>
</protein>
<reference evidence="1" key="1">
    <citation type="journal article" date="2015" name="Front. Microbiol.">
        <title>Combining genomic sequencing methods to explore viral diversity and reveal potential virus-host interactions.</title>
        <authorList>
            <person name="Chow C.E."/>
            <person name="Winget D.M."/>
            <person name="White R.A.III."/>
            <person name="Hallam S.J."/>
            <person name="Suttle C.A."/>
        </authorList>
    </citation>
    <scope>NUCLEOTIDE SEQUENCE</scope>
    <source>
        <strain evidence="1">H4084949</strain>
    </source>
</reference>
<organism evidence="1">
    <name type="scientific">uncultured marine virus</name>
    <dbReference type="NCBI Taxonomy" id="186617"/>
    <lineage>
        <taxon>Viruses</taxon>
        <taxon>environmental samples</taxon>
    </lineage>
</organism>